<comment type="function">
    <text evidence="8">Catalyzes the methylthiolation of an aspartic acid residue of ribosomal protein uS12.</text>
</comment>
<dbReference type="Gene3D" id="2.40.50.140">
    <property type="entry name" value="Nucleic acid-binding proteins"/>
    <property type="match status" value="1"/>
</dbReference>
<dbReference type="InterPro" id="IPR002792">
    <property type="entry name" value="TRAM_dom"/>
</dbReference>
<keyword evidence="13" id="KW-0689">Ribosomal protein</keyword>
<comment type="similarity">
    <text evidence="8">Belongs to the methylthiotransferase family. RimO subfamily.</text>
</comment>
<evidence type="ECO:0000313" key="13">
    <source>
        <dbReference type="EMBL" id="SFE19154.1"/>
    </source>
</evidence>
<dbReference type="InterPro" id="IPR005839">
    <property type="entry name" value="Methylthiotransferase"/>
</dbReference>
<keyword evidence="9" id="KW-0175">Coiled coil</keyword>
<dbReference type="Gene3D" id="3.80.30.20">
    <property type="entry name" value="tm_1862 like domain"/>
    <property type="match status" value="1"/>
</dbReference>
<evidence type="ECO:0000256" key="3">
    <source>
        <dbReference type="ARBA" id="ARBA00022679"/>
    </source>
</evidence>
<dbReference type="InterPro" id="IPR005840">
    <property type="entry name" value="Ribosomal_uS12_MeSTrfase_RimO"/>
</dbReference>
<keyword evidence="4 8" id="KW-0949">S-adenosyl-L-methionine</keyword>
<dbReference type="InterPro" id="IPR012340">
    <property type="entry name" value="NA-bd_OB-fold"/>
</dbReference>
<dbReference type="SFLD" id="SFLDS00029">
    <property type="entry name" value="Radical_SAM"/>
    <property type="match status" value="1"/>
</dbReference>
<sequence>MKLGLISLGCPKNLVDSEVMLGIIEKYDIEITNDPEAAEVIIVNTCGFIESAKQESIETILSMAAYKTEGCCRHLIVTGCLAQRYAQDLFRDMPEIDALVGTNVFKDIGRVIDRVMQGERVMHLKDDDLLPLPGAGQTLKVSLSGSGLPQGKEIQADPRKLTTPPYLAYLKIAEGCDNFCSFCAIPLIRGRYTSKPYEQVMAEAKDLADRGVKELVVIAQDTTRYGQDLYGKLRLAELLRDLNDIPGLKWIRVLYSYPNTFTDELIDAYATLPKVCHYVDLPLQHASDRLLHAMRRRDKLEETKKLLKKLRKRIPDIVIRTTFIVGFPGETEEDFAILKEFVVEQKFENAGVFRYSREENTAAAAMPDQIPEEVKQDRYDELMAIQAGISEETHRAMEDRELEVVVEGYEEGEENLAVARSYREAPDIDGSIFVENAAGLKPGDFIRVRIEQGFAYEVVASRL</sequence>
<dbReference type="EC" id="2.8.4.4" evidence="8"/>
<dbReference type="AlphaFoldDB" id="A0A1I1YHS9"/>
<keyword evidence="7 8" id="KW-0411">Iron-sulfur</keyword>
<comment type="subcellular location">
    <subcellularLocation>
        <location evidence="8">Cytoplasm</location>
    </subcellularLocation>
</comment>
<feature type="coiled-coil region" evidence="9">
    <location>
        <begin position="283"/>
        <end position="313"/>
    </location>
</feature>
<dbReference type="PROSITE" id="PS50926">
    <property type="entry name" value="TRAM"/>
    <property type="match status" value="1"/>
</dbReference>
<dbReference type="RefSeq" id="WP_093912793.1">
    <property type="nucleotide sequence ID" value="NZ_FONL01000002.1"/>
</dbReference>
<dbReference type="Proteomes" id="UP000198896">
    <property type="component" value="Unassembled WGS sequence"/>
</dbReference>
<dbReference type="PANTHER" id="PTHR43837:SF1">
    <property type="entry name" value="RIBOSOMAL PROTEIN US12 METHYLTHIOTRANSFERASE RIMO"/>
    <property type="match status" value="1"/>
</dbReference>
<dbReference type="HAMAP" id="MF_01865">
    <property type="entry name" value="MTTase_RimO"/>
    <property type="match status" value="1"/>
</dbReference>
<gene>
    <name evidence="8" type="primary">rimO</name>
    <name evidence="13" type="ORF">SAMN05216245_102216</name>
</gene>
<dbReference type="OrthoDB" id="9805215at2"/>
<dbReference type="PROSITE" id="PS01278">
    <property type="entry name" value="MTTASE_RADICAL"/>
    <property type="match status" value="1"/>
</dbReference>
<feature type="binding site" evidence="8">
    <location>
        <position position="180"/>
    </location>
    <ligand>
        <name>[4Fe-4S] cluster</name>
        <dbReference type="ChEBI" id="CHEBI:49883"/>
        <label>2</label>
        <note>4Fe-4S-S-AdoMet</note>
    </ligand>
</feature>
<dbReference type="Pfam" id="PF04055">
    <property type="entry name" value="Radical_SAM"/>
    <property type="match status" value="1"/>
</dbReference>
<dbReference type="PROSITE" id="PS51449">
    <property type="entry name" value="MTTASE_N"/>
    <property type="match status" value="1"/>
</dbReference>
<evidence type="ECO:0000256" key="5">
    <source>
        <dbReference type="ARBA" id="ARBA00022723"/>
    </source>
</evidence>
<dbReference type="NCBIfam" id="TIGR00089">
    <property type="entry name" value="MiaB/RimO family radical SAM methylthiotransferase"/>
    <property type="match status" value="1"/>
</dbReference>
<keyword evidence="13" id="KW-0687">Ribonucleoprotein</keyword>
<dbReference type="InterPro" id="IPR007197">
    <property type="entry name" value="rSAM"/>
</dbReference>
<feature type="binding site" evidence="8">
    <location>
        <position position="46"/>
    </location>
    <ligand>
        <name>[4Fe-4S] cluster</name>
        <dbReference type="ChEBI" id="CHEBI:49883"/>
        <label>1</label>
    </ligand>
</feature>
<evidence type="ECO:0000256" key="4">
    <source>
        <dbReference type="ARBA" id="ARBA00022691"/>
    </source>
</evidence>
<dbReference type="SUPFAM" id="SSF102114">
    <property type="entry name" value="Radical SAM enzymes"/>
    <property type="match status" value="1"/>
</dbReference>
<evidence type="ECO:0000256" key="9">
    <source>
        <dbReference type="SAM" id="Coils"/>
    </source>
</evidence>
<dbReference type="GO" id="GO:0103039">
    <property type="term" value="F:protein methylthiotransferase activity"/>
    <property type="evidence" value="ECO:0007669"/>
    <property type="project" value="UniProtKB-EC"/>
</dbReference>
<comment type="cofactor">
    <cofactor evidence="8">
        <name>[4Fe-4S] cluster</name>
        <dbReference type="ChEBI" id="CHEBI:49883"/>
    </cofactor>
    <text evidence="8">Binds 2 [4Fe-4S] clusters. One cluster is coordinated with 3 cysteines and an exchangeable S-adenosyl-L-methionine.</text>
</comment>
<dbReference type="InterPro" id="IPR023404">
    <property type="entry name" value="rSAM_horseshoe"/>
</dbReference>
<dbReference type="PANTHER" id="PTHR43837">
    <property type="entry name" value="RIBOSOMAL PROTEIN S12 METHYLTHIOTRANSFERASE RIMO"/>
    <property type="match status" value="1"/>
</dbReference>
<dbReference type="NCBIfam" id="TIGR01125">
    <property type="entry name" value="30S ribosomal protein S12 methylthiotransferase RimO"/>
    <property type="match status" value="1"/>
</dbReference>
<feature type="binding site" evidence="8">
    <location>
        <position position="176"/>
    </location>
    <ligand>
        <name>[4Fe-4S] cluster</name>
        <dbReference type="ChEBI" id="CHEBI:49883"/>
        <label>2</label>
        <note>4Fe-4S-S-AdoMet</note>
    </ligand>
</feature>
<dbReference type="InterPro" id="IPR020612">
    <property type="entry name" value="Methylthiotransferase_CS"/>
</dbReference>
<dbReference type="GO" id="GO:0005829">
    <property type="term" value="C:cytosol"/>
    <property type="evidence" value="ECO:0007669"/>
    <property type="project" value="TreeGrafter"/>
</dbReference>
<evidence type="ECO:0000259" key="12">
    <source>
        <dbReference type="PROSITE" id="PS51918"/>
    </source>
</evidence>
<dbReference type="InterPro" id="IPR006638">
    <property type="entry name" value="Elp3/MiaA/NifB-like_rSAM"/>
</dbReference>
<evidence type="ECO:0000256" key="1">
    <source>
        <dbReference type="ARBA" id="ARBA00022485"/>
    </source>
</evidence>
<dbReference type="GO" id="GO:0140101">
    <property type="term" value="F:catalytic activity, acting on a tRNA"/>
    <property type="evidence" value="ECO:0007669"/>
    <property type="project" value="UniProtKB-ARBA"/>
</dbReference>
<proteinExistence type="inferred from homology"/>
<dbReference type="STRING" id="1123323.SAMN05216245_102216"/>
<dbReference type="GO" id="GO:0051539">
    <property type="term" value="F:4 iron, 4 sulfur cluster binding"/>
    <property type="evidence" value="ECO:0007669"/>
    <property type="project" value="UniProtKB-UniRule"/>
</dbReference>
<keyword evidence="5 8" id="KW-0479">Metal-binding</keyword>
<dbReference type="GO" id="GO:0035599">
    <property type="term" value="F:aspartic acid methylthiotransferase activity"/>
    <property type="evidence" value="ECO:0007669"/>
    <property type="project" value="TreeGrafter"/>
</dbReference>
<protein>
    <recommendedName>
        <fullName evidence="8">Ribosomal protein uS12 methylthiotransferase RimO</fullName>
        <shortName evidence="8">uS12 MTTase</shortName>
        <shortName evidence="8">uS12 methylthiotransferase</shortName>
        <ecNumber evidence="8">2.8.4.4</ecNumber>
    </recommendedName>
    <alternativeName>
        <fullName evidence="8">Ribosomal protein uS12 (aspartate-C(3))-methylthiotransferase</fullName>
    </alternativeName>
    <alternativeName>
        <fullName evidence="8">Ribosome maturation factor RimO</fullName>
    </alternativeName>
</protein>
<dbReference type="SFLD" id="SFLDG01061">
    <property type="entry name" value="methylthiotransferase"/>
    <property type="match status" value="1"/>
</dbReference>
<dbReference type="SFLD" id="SFLDG01082">
    <property type="entry name" value="B12-binding_domain_containing"/>
    <property type="match status" value="1"/>
</dbReference>
<accession>A0A1I1YHS9</accession>
<evidence type="ECO:0000259" key="10">
    <source>
        <dbReference type="PROSITE" id="PS50926"/>
    </source>
</evidence>
<dbReference type="SMART" id="SM00729">
    <property type="entry name" value="Elp3"/>
    <property type="match status" value="1"/>
</dbReference>
<dbReference type="FunFam" id="3.80.30.20:FF:000001">
    <property type="entry name" value="tRNA-2-methylthio-N(6)-dimethylallyladenosine synthase 2"/>
    <property type="match status" value="1"/>
</dbReference>
<feature type="binding site" evidence="8">
    <location>
        <position position="10"/>
    </location>
    <ligand>
        <name>[4Fe-4S] cluster</name>
        <dbReference type="ChEBI" id="CHEBI:49883"/>
        <label>1</label>
    </ligand>
</feature>
<keyword evidence="3 8" id="KW-0808">Transferase</keyword>
<dbReference type="InterPro" id="IPR058240">
    <property type="entry name" value="rSAM_sf"/>
</dbReference>
<dbReference type="SFLD" id="SFLDF00274">
    <property type="entry name" value="ribosomal_protein_S12_methylth"/>
    <property type="match status" value="1"/>
</dbReference>
<feature type="domain" description="TRAM" evidence="10">
    <location>
        <begin position="395"/>
        <end position="463"/>
    </location>
</feature>
<organism evidence="13 14">
    <name type="scientific">Succiniclasticum ruminis DSM 9236</name>
    <dbReference type="NCBI Taxonomy" id="1123323"/>
    <lineage>
        <taxon>Bacteria</taxon>
        <taxon>Bacillati</taxon>
        <taxon>Bacillota</taxon>
        <taxon>Negativicutes</taxon>
        <taxon>Acidaminococcales</taxon>
        <taxon>Acidaminococcaceae</taxon>
        <taxon>Succiniclasticum</taxon>
    </lineage>
</organism>
<keyword evidence="6 8" id="KW-0408">Iron</keyword>
<dbReference type="Pfam" id="PF18693">
    <property type="entry name" value="TRAM_2"/>
    <property type="match status" value="1"/>
</dbReference>
<dbReference type="EMBL" id="FONL01000002">
    <property type="protein sequence ID" value="SFE19154.1"/>
    <property type="molecule type" value="Genomic_DNA"/>
</dbReference>
<comment type="catalytic activity">
    <reaction evidence="8">
        <text>L-aspartate(89)-[ribosomal protein uS12]-hydrogen + (sulfur carrier)-SH + AH2 + 2 S-adenosyl-L-methionine = 3-methylsulfanyl-L-aspartate(89)-[ribosomal protein uS12]-hydrogen + (sulfur carrier)-H + 5'-deoxyadenosine + L-methionine + A + S-adenosyl-L-homocysteine + 2 H(+)</text>
        <dbReference type="Rhea" id="RHEA:37087"/>
        <dbReference type="Rhea" id="RHEA-COMP:10460"/>
        <dbReference type="Rhea" id="RHEA-COMP:10461"/>
        <dbReference type="Rhea" id="RHEA-COMP:14737"/>
        <dbReference type="Rhea" id="RHEA-COMP:14739"/>
        <dbReference type="ChEBI" id="CHEBI:13193"/>
        <dbReference type="ChEBI" id="CHEBI:15378"/>
        <dbReference type="ChEBI" id="CHEBI:17319"/>
        <dbReference type="ChEBI" id="CHEBI:17499"/>
        <dbReference type="ChEBI" id="CHEBI:29917"/>
        <dbReference type="ChEBI" id="CHEBI:29961"/>
        <dbReference type="ChEBI" id="CHEBI:57844"/>
        <dbReference type="ChEBI" id="CHEBI:57856"/>
        <dbReference type="ChEBI" id="CHEBI:59789"/>
        <dbReference type="ChEBI" id="CHEBI:64428"/>
        <dbReference type="ChEBI" id="CHEBI:73599"/>
        <dbReference type="EC" id="2.8.4.4"/>
    </reaction>
</comment>
<feature type="binding site" evidence="8">
    <location>
        <position position="80"/>
    </location>
    <ligand>
        <name>[4Fe-4S] cluster</name>
        <dbReference type="ChEBI" id="CHEBI:49883"/>
        <label>1</label>
    </ligand>
</feature>
<dbReference type="InterPro" id="IPR038135">
    <property type="entry name" value="Methylthiotransferase_N_sf"/>
</dbReference>
<feature type="domain" description="Radical SAM core" evidence="12">
    <location>
        <begin position="162"/>
        <end position="392"/>
    </location>
</feature>
<dbReference type="Pfam" id="PF00919">
    <property type="entry name" value="UPF0004"/>
    <property type="match status" value="1"/>
</dbReference>
<evidence type="ECO:0000256" key="2">
    <source>
        <dbReference type="ARBA" id="ARBA00022490"/>
    </source>
</evidence>
<feature type="domain" description="MTTase N-terminal" evidence="11">
    <location>
        <begin position="1"/>
        <end position="117"/>
    </location>
</feature>
<dbReference type="Gene3D" id="3.40.50.12160">
    <property type="entry name" value="Methylthiotransferase, N-terminal domain"/>
    <property type="match status" value="1"/>
</dbReference>
<dbReference type="CDD" id="cd01335">
    <property type="entry name" value="Radical_SAM"/>
    <property type="match status" value="1"/>
</dbReference>
<evidence type="ECO:0000256" key="6">
    <source>
        <dbReference type="ARBA" id="ARBA00023004"/>
    </source>
</evidence>
<keyword evidence="14" id="KW-1185">Reference proteome</keyword>
<keyword evidence="1 8" id="KW-0004">4Fe-4S</keyword>
<reference evidence="13 14" key="1">
    <citation type="submission" date="2016-10" db="EMBL/GenBank/DDBJ databases">
        <authorList>
            <person name="de Groot N.N."/>
        </authorList>
    </citation>
    <scope>NUCLEOTIDE SEQUENCE [LARGE SCALE GENOMIC DNA]</scope>
    <source>
        <strain evidence="13 14">DSM 9236</strain>
    </source>
</reference>
<evidence type="ECO:0000259" key="11">
    <source>
        <dbReference type="PROSITE" id="PS51449"/>
    </source>
</evidence>
<dbReference type="PROSITE" id="PS51918">
    <property type="entry name" value="RADICAL_SAM"/>
    <property type="match status" value="1"/>
</dbReference>
<evidence type="ECO:0000256" key="8">
    <source>
        <dbReference type="HAMAP-Rule" id="MF_01865"/>
    </source>
</evidence>
<dbReference type="GO" id="GO:0046872">
    <property type="term" value="F:metal ion binding"/>
    <property type="evidence" value="ECO:0007669"/>
    <property type="project" value="UniProtKB-KW"/>
</dbReference>
<evidence type="ECO:0000313" key="14">
    <source>
        <dbReference type="Proteomes" id="UP000198896"/>
    </source>
</evidence>
<name>A0A1I1YHS9_9FIRM</name>
<feature type="binding site" evidence="8">
    <location>
        <position position="183"/>
    </location>
    <ligand>
        <name>[4Fe-4S] cluster</name>
        <dbReference type="ChEBI" id="CHEBI:49883"/>
        <label>2</label>
        <note>4Fe-4S-S-AdoMet</note>
    </ligand>
</feature>
<evidence type="ECO:0000256" key="7">
    <source>
        <dbReference type="ARBA" id="ARBA00023014"/>
    </source>
</evidence>
<dbReference type="GO" id="GO:0035600">
    <property type="term" value="P:tRNA methylthiolation"/>
    <property type="evidence" value="ECO:0007669"/>
    <property type="project" value="UniProtKB-ARBA"/>
</dbReference>
<dbReference type="InterPro" id="IPR013848">
    <property type="entry name" value="Methylthiotransferase_N"/>
</dbReference>
<keyword evidence="2 8" id="KW-0963">Cytoplasm</keyword>
<dbReference type="GO" id="GO:0005840">
    <property type="term" value="C:ribosome"/>
    <property type="evidence" value="ECO:0007669"/>
    <property type="project" value="UniProtKB-KW"/>
</dbReference>